<organism evidence="8 9">
    <name type="scientific">Nonomuraea soli</name>
    <dbReference type="NCBI Taxonomy" id="1032476"/>
    <lineage>
        <taxon>Bacteria</taxon>
        <taxon>Bacillati</taxon>
        <taxon>Actinomycetota</taxon>
        <taxon>Actinomycetes</taxon>
        <taxon>Streptosporangiales</taxon>
        <taxon>Streptosporangiaceae</taxon>
        <taxon>Nonomuraea</taxon>
    </lineage>
</organism>
<dbReference type="SMART" id="SM00421">
    <property type="entry name" value="HTH_LUXR"/>
    <property type="match status" value="1"/>
</dbReference>
<dbReference type="InterPro" id="IPR058245">
    <property type="entry name" value="NreC/VraR/RcsB-like_REC"/>
</dbReference>
<feature type="domain" description="Response regulatory" evidence="7">
    <location>
        <begin position="5"/>
        <end position="116"/>
    </location>
</feature>
<dbReference type="Pfam" id="PF00072">
    <property type="entry name" value="Response_reg"/>
    <property type="match status" value="1"/>
</dbReference>
<dbReference type="InterPro" id="IPR039420">
    <property type="entry name" value="WalR-like"/>
</dbReference>
<dbReference type="PRINTS" id="PR00038">
    <property type="entry name" value="HTHLUXR"/>
</dbReference>
<dbReference type="GO" id="GO:0006355">
    <property type="term" value="P:regulation of DNA-templated transcription"/>
    <property type="evidence" value="ECO:0007669"/>
    <property type="project" value="InterPro"/>
</dbReference>
<dbReference type="CDD" id="cd17535">
    <property type="entry name" value="REC_NarL-like"/>
    <property type="match status" value="1"/>
</dbReference>
<name>A0A7W0CSM9_9ACTN</name>
<dbReference type="Proteomes" id="UP000530928">
    <property type="component" value="Unassembled WGS sequence"/>
</dbReference>
<evidence type="ECO:0000259" key="7">
    <source>
        <dbReference type="PROSITE" id="PS50110"/>
    </source>
</evidence>
<dbReference type="PROSITE" id="PS00622">
    <property type="entry name" value="HTH_LUXR_1"/>
    <property type="match status" value="1"/>
</dbReference>
<proteinExistence type="predicted"/>
<dbReference type="SUPFAM" id="SSF52172">
    <property type="entry name" value="CheY-like"/>
    <property type="match status" value="1"/>
</dbReference>
<sequence length="213" mass="22973">MSEIRVLVCHPEQLLRSGIKALLNSEPGVRVVGEAADGFDALSKARGLRPDVALIEERLVGLPGVEVTERLADGVRCIILIEHPDTMFEAVKAGARGFLLHSSGQDELLGAVRATARGEAFFAPQVASRFLQRFESGLRQPATAVADTLTEREREVLGLVAEGMDNAEIAAKLYVSRATVKFHVSNLLVKLGLRDRLQIAVYAHRVGVVGALS</sequence>
<gene>
    <name evidence="8" type="ORF">HNR30_007984</name>
</gene>
<dbReference type="Pfam" id="PF00196">
    <property type="entry name" value="GerE"/>
    <property type="match status" value="1"/>
</dbReference>
<feature type="domain" description="HTH luxR-type" evidence="6">
    <location>
        <begin position="142"/>
        <end position="207"/>
    </location>
</feature>
<protein>
    <submittedName>
        <fullName evidence="8">DNA-binding NarL/FixJ family response regulator</fullName>
    </submittedName>
</protein>
<dbReference type="EMBL" id="JACDUR010000009">
    <property type="protein sequence ID" value="MBA2896593.1"/>
    <property type="molecule type" value="Genomic_DNA"/>
</dbReference>
<dbReference type="AlphaFoldDB" id="A0A7W0CSM9"/>
<dbReference type="GO" id="GO:0003677">
    <property type="term" value="F:DNA binding"/>
    <property type="evidence" value="ECO:0007669"/>
    <property type="project" value="UniProtKB-KW"/>
</dbReference>
<dbReference type="PROSITE" id="PS50043">
    <property type="entry name" value="HTH_LUXR_2"/>
    <property type="match status" value="1"/>
</dbReference>
<evidence type="ECO:0000256" key="3">
    <source>
        <dbReference type="ARBA" id="ARBA00023125"/>
    </source>
</evidence>
<dbReference type="PANTHER" id="PTHR43214:SF24">
    <property type="entry name" value="TRANSCRIPTIONAL REGULATORY PROTEIN NARL-RELATED"/>
    <property type="match status" value="1"/>
</dbReference>
<evidence type="ECO:0000313" key="8">
    <source>
        <dbReference type="EMBL" id="MBA2896593.1"/>
    </source>
</evidence>
<dbReference type="CDD" id="cd06170">
    <property type="entry name" value="LuxR_C_like"/>
    <property type="match status" value="1"/>
</dbReference>
<dbReference type="PANTHER" id="PTHR43214">
    <property type="entry name" value="TWO-COMPONENT RESPONSE REGULATOR"/>
    <property type="match status" value="1"/>
</dbReference>
<dbReference type="InterPro" id="IPR011006">
    <property type="entry name" value="CheY-like_superfamily"/>
</dbReference>
<dbReference type="PROSITE" id="PS50110">
    <property type="entry name" value="RESPONSE_REGULATORY"/>
    <property type="match status" value="1"/>
</dbReference>
<evidence type="ECO:0000313" key="9">
    <source>
        <dbReference type="Proteomes" id="UP000530928"/>
    </source>
</evidence>
<comment type="caution">
    <text evidence="5">Lacks conserved residue(s) required for the propagation of feature annotation.</text>
</comment>
<keyword evidence="1" id="KW-0597">Phosphoprotein</keyword>
<evidence type="ECO:0000256" key="2">
    <source>
        <dbReference type="ARBA" id="ARBA00023015"/>
    </source>
</evidence>
<evidence type="ECO:0000256" key="1">
    <source>
        <dbReference type="ARBA" id="ARBA00022553"/>
    </source>
</evidence>
<dbReference type="RefSeq" id="WP_181615318.1">
    <property type="nucleotide sequence ID" value="NZ_BAABAM010000008.1"/>
</dbReference>
<dbReference type="GO" id="GO:0000160">
    <property type="term" value="P:phosphorelay signal transduction system"/>
    <property type="evidence" value="ECO:0007669"/>
    <property type="project" value="InterPro"/>
</dbReference>
<dbReference type="SUPFAM" id="SSF46894">
    <property type="entry name" value="C-terminal effector domain of the bipartite response regulators"/>
    <property type="match status" value="1"/>
</dbReference>
<dbReference type="InterPro" id="IPR001789">
    <property type="entry name" value="Sig_transdc_resp-reg_receiver"/>
</dbReference>
<dbReference type="InterPro" id="IPR000792">
    <property type="entry name" value="Tscrpt_reg_LuxR_C"/>
</dbReference>
<dbReference type="InterPro" id="IPR016032">
    <property type="entry name" value="Sig_transdc_resp-reg_C-effctor"/>
</dbReference>
<dbReference type="Gene3D" id="3.40.50.2300">
    <property type="match status" value="1"/>
</dbReference>
<keyword evidence="2" id="KW-0805">Transcription regulation</keyword>
<reference evidence="8 9" key="1">
    <citation type="submission" date="2020-07" db="EMBL/GenBank/DDBJ databases">
        <title>Genomic Encyclopedia of Type Strains, Phase IV (KMG-IV): sequencing the most valuable type-strain genomes for metagenomic binning, comparative biology and taxonomic classification.</title>
        <authorList>
            <person name="Goeker M."/>
        </authorList>
    </citation>
    <scope>NUCLEOTIDE SEQUENCE [LARGE SCALE GENOMIC DNA]</scope>
    <source>
        <strain evidence="8 9">DSM 45533</strain>
    </source>
</reference>
<comment type="caution">
    <text evidence="8">The sequence shown here is derived from an EMBL/GenBank/DDBJ whole genome shotgun (WGS) entry which is preliminary data.</text>
</comment>
<accession>A0A7W0CSM9</accession>
<keyword evidence="3 8" id="KW-0238">DNA-binding</keyword>
<evidence type="ECO:0000256" key="5">
    <source>
        <dbReference type="PROSITE-ProRule" id="PRU00169"/>
    </source>
</evidence>
<evidence type="ECO:0000259" key="6">
    <source>
        <dbReference type="PROSITE" id="PS50043"/>
    </source>
</evidence>
<keyword evidence="4" id="KW-0804">Transcription</keyword>
<dbReference type="SMART" id="SM00448">
    <property type="entry name" value="REC"/>
    <property type="match status" value="1"/>
</dbReference>
<evidence type="ECO:0000256" key="4">
    <source>
        <dbReference type="ARBA" id="ARBA00023163"/>
    </source>
</evidence>
<keyword evidence="9" id="KW-1185">Reference proteome</keyword>